<dbReference type="InterPro" id="IPR033942">
    <property type="entry name" value="IMPase"/>
</dbReference>
<reference evidence="9" key="1">
    <citation type="submission" date="2021-01" db="EMBL/GenBank/DDBJ databases">
        <authorList>
            <person name="Corre E."/>
            <person name="Pelletier E."/>
            <person name="Niang G."/>
            <person name="Scheremetjew M."/>
            <person name="Finn R."/>
            <person name="Kale V."/>
            <person name="Holt S."/>
            <person name="Cochrane G."/>
            <person name="Meng A."/>
            <person name="Brown T."/>
            <person name="Cohen L."/>
        </authorList>
    </citation>
    <scope>NUCLEOTIDE SEQUENCE</scope>
    <source>
        <strain evidence="9">RCC1537</strain>
    </source>
</reference>
<dbReference type="Pfam" id="PF00459">
    <property type="entry name" value="Inositol_P"/>
    <property type="match status" value="1"/>
</dbReference>
<dbReference type="Gene3D" id="3.30.540.10">
    <property type="entry name" value="Fructose-1,6-Bisphosphatase, subunit A, domain 1"/>
    <property type="match status" value="1"/>
</dbReference>
<evidence type="ECO:0000313" key="9">
    <source>
        <dbReference type="EMBL" id="CAD8267214.1"/>
    </source>
</evidence>
<feature type="binding site" evidence="7">
    <location>
        <position position="127"/>
    </location>
    <ligand>
        <name>Mg(2+)</name>
        <dbReference type="ChEBI" id="CHEBI:18420"/>
        <label>1</label>
        <note>catalytic</note>
    </ligand>
</feature>
<dbReference type="AlphaFoldDB" id="A0A7R9UJT3"/>
<feature type="binding site" evidence="7">
    <location>
        <position position="147"/>
    </location>
    <ligand>
        <name>Mg(2+)</name>
        <dbReference type="ChEBI" id="CHEBI:18420"/>
        <label>1</label>
        <note>catalytic</note>
    </ligand>
</feature>
<feature type="binding site" evidence="7">
    <location>
        <position position="149"/>
    </location>
    <ligand>
        <name>Mg(2+)</name>
        <dbReference type="ChEBI" id="CHEBI:18420"/>
        <label>1</label>
        <note>catalytic</note>
    </ligand>
</feature>
<comment type="catalytic activity">
    <reaction evidence="1 8">
        <text>a myo-inositol phosphate + H2O = myo-inositol + phosphate</text>
        <dbReference type="Rhea" id="RHEA:24056"/>
        <dbReference type="ChEBI" id="CHEBI:15377"/>
        <dbReference type="ChEBI" id="CHEBI:17268"/>
        <dbReference type="ChEBI" id="CHEBI:43474"/>
        <dbReference type="ChEBI" id="CHEBI:84139"/>
        <dbReference type="EC" id="3.1.3.25"/>
    </reaction>
</comment>
<dbReference type="GO" id="GO:0046872">
    <property type="term" value="F:metal ion binding"/>
    <property type="evidence" value="ECO:0007669"/>
    <property type="project" value="UniProtKB-KW"/>
</dbReference>
<dbReference type="GO" id="GO:0007165">
    <property type="term" value="P:signal transduction"/>
    <property type="evidence" value="ECO:0007669"/>
    <property type="project" value="TreeGrafter"/>
</dbReference>
<organism evidence="9">
    <name type="scientific">Diacronema lutheri</name>
    <name type="common">Unicellular marine alga</name>
    <name type="synonym">Monochrysis lutheri</name>
    <dbReference type="NCBI Taxonomy" id="2081491"/>
    <lineage>
        <taxon>Eukaryota</taxon>
        <taxon>Haptista</taxon>
        <taxon>Haptophyta</taxon>
        <taxon>Pavlovophyceae</taxon>
        <taxon>Pavlovales</taxon>
        <taxon>Pavlovaceae</taxon>
        <taxon>Diacronema</taxon>
    </lineage>
</organism>
<reference evidence="10" key="2">
    <citation type="submission" date="2021-05" db="EMBL/GenBank/DDBJ databases">
        <title>The genome of the haptophyte Pavlova lutheri (Diacronema luteri, Pavlovales) - a model for lipid biosynthesis in eukaryotic algae.</title>
        <authorList>
            <person name="Hulatt C.J."/>
            <person name="Posewitz M.C."/>
        </authorList>
    </citation>
    <scope>NUCLEOTIDE SEQUENCE</scope>
    <source>
        <strain evidence="10">NIVA-4/92</strain>
    </source>
</reference>
<accession>A0A7R9UJT3</accession>
<dbReference type="EMBL" id="JAGTXO010000041">
    <property type="protein sequence ID" value="KAG8459403.1"/>
    <property type="molecule type" value="Genomic_DNA"/>
</dbReference>
<evidence type="ECO:0000256" key="5">
    <source>
        <dbReference type="ARBA" id="ARBA00022801"/>
    </source>
</evidence>
<evidence type="ECO:0000256" key="2">
    <source>
        <dbReference type="ARBA" id="ARBA00001946"/>
    </source>
</evidence>
<dbReference type="GO" id="GO:0046854">
    <property type="term" value="P:phosphatidylinositol phosphate biosynthetic process"/>
    <property type="evidence" value="ECO:0007669"/>
    <property type="project" value="InterPro"/>
</dbReference>
<dbReference type="SUPFAM" id="SSF56655">
    <property type="entry name" value="Carbohydrate phosphatase"/>
    <property type="match status" value="1"/>
</dbReference>
<dbReference type="PANTHER" id="PTHR20854:SF4">
    <property type="entry name" value="INOSITOL-1-MONOPHOSPHATASE-RELATED"/>
    <property type="match status" value="1"/>
</dbReference>
<dbReference type="OrthoDB" id="10254945at2759"/>
<keyword evidence="11" id="KW-1185">Reference proteome</keyword>
<keyword evidence="6 7" id="KW-0460">Magnesium</keyword>
<sequence length="349" mass="36998">MLSAADLLAPGALGWIAHVLVSRGSELMAMLLRCLGLAALPATTKHLWVRDAFAKSGAARELAVAVDVALQCGENMRRCHGVTAASGIAWKGEAGSIDPVTATDEENERLVQRVLHAAFPSHEMIGEETATANGIPPLGDKPTWIVDPIDGTANFVHGCTLSCVSIGLCEGRRPVLGVVYDPYLDELFVAVRGHGAFCNGKRISVHAPAPDWDRSLILIEPGYERSTTGIAKTLALTGALLRKNVQAVRINGSAVLSILWVACGRANGYVAGLHVKDCAKPWDWCAGYVIAKEAGATFARIDERSYPGGPGGGSDSEFDIYSQSIVLAGSEQTCDELRELTREAIKAAL</sequence>
<dbReference type="EC" id="3.1.3.25" evidence="8"/>
<evidence type="ECO:0000256" key="3">
    <source>
        <dbReference type="ARBA" id="ARBA00009759"/>
    </source>
</evidence>
<comment type="pathway">
    <text evidence="8">Polyol metabolism; myo-inositol biosynthesis; myo-inositol from D-glucose 6-phosphate: step 2/2.</text>
</comment>
<keyword evidence="5 8" id="KW-0378">Hydrolase</keyword>
<evidence type="ECO:0000256" key="4">
    <source>
        <dbReference type="ARBA" id="ARBA00022723"/>
    </source>
</evidence>
<evidence type="ECO:0000256" key="6">
    <source>
        <dbReference type="ARBA" id="ARBA00022842"/>
    </source>
</evidence>
<dbReference type="OMA" id="PWDYCAG"/>
<keyword evidence="4 7" id="KW-0479">Metal-binding</keyword>
<dbReference type="FunFam" id="3.30.540.10:FF:000004">
    <property type="entry name" value="Inositol-1-monophosphatase"/>
    <property type="match status" value="1"/>
</dbReference>
<dbReference type="PROSITE" id="PS00629">
    <property type="entry name" value="IMP_1"/>
    <property type="match status" value="1"/>
</dbReference>
<name>A0A7R9UJT3_DIALT</name>
<evidence type="ECO:0000313" key="10">
    <source>
        <dbReference type="EMBL" id="KAG8459403.1"/>
    </source>
</evidence>
<dbReference type="Proteomes" id="UP000751190">
    <property type="component" value="Unassembled WGS sequence"/>
</dbReference>
<evidence type="ECO:0000256" key="1">
    <source>
        <dbReference type="ARBA" id="ARBA00001033"/>
    </source>
</evidence>
<dbReference type="CDD" id="cd01639">
    <property type="entry name" value="IMPase"/>
    <property type="match status" value="1"/>
</dbReference>
<feature type="binding site" evidence="7">
    <location>
        <position position="150"/>
    </location>
    <ligand>
        <name>Mg(2+)</name>
        <dbReference type="ChEBI" id="CHEBI:18420"/>
        <label>1</label>
        <note>catalytic</note>
    </ligand>
</feature>
<proteinExistence type="inferred from homology"/>
<dbReference type="InterPro" id="IPR020550">
    <property type="entry name" value="Inositol_monophosphatase_CS"/>
</dbReference>
<comment type="cofactor">
    <cofactor evidence="2 7 8">
        <name>Mg(2+)</name>
        <dbReference type="ChEBI" id="CHEBI:18420"/>
    </cofactor>
</comment>
<dbReference type="Gene3D" id="3.40.190.80">
    <property type="match status" value="1"/>
</dbReference>
<dbReference type="InterPro" id="IPR000760">
    <property type="entry name" value="Inositol_monophosphatase-like"/>
</dbReference>
<gene>
    <name evidence="10" type="ORF">KFE25_013039</name>
    <name evidence="9" type="ORF">PLUT1463_LOCUS1528</name>
</gene>
<dbReference type="UniPathway" id="UPA00823">
    <property type="reaction ID" value="UER00788"/>
</dbReference>
<evidence type="ECO:0000256" key="7">
    <source>
        <dbReference type="PIRSR" id="PIRSR600760-2"/>
    </source>
</evidence>
<dbReference type="GO" id="GO:0006021">
    <property type="term" value="P:inositol biosynthetic process"/>
    <property type="evidence" value="ECO:0007669"/>
    <property type="project" value="UniProtKB-UniPathway"/>
</dbReference>
<evidence type="ECO:0000313" key="11">
    <source>
        <dbReference type="Proteomes" id="UP000751190"/>
    </source>
</evidence>
<dbReference type="PRINTS" id="PR00377">
    <property type="entry name" value="IMPHPHTASES"/>
</dbReference>
<dbReference type="PANTHER" id="PTHR20854">
    <property type="entry name" value="INOSITOL MONOPHOSPHATASE"/>
    <property type="match status" value="1"/>
</dbReference>
<dbReference type="InterPro" id="IPR020583">
    <property type="entry name" value="Inositol_monoP_metal-BS"/>
</dbReference>
<comment type="similarity">
    <text evidence="3 8">Belongs to the inositol monophosphatase superfamily.</text>
</comment>
<dbReference type="GO" id="GO:0008934">
    <property type="term" value="F:inositol monophosphate 1-phosphatase activity"/>
    <property type="evidence" value="ECO:0007669"/>
    <property type="project" value="InterPro"/>
</dbReference>
<dbReference type="PROSITE" id="PS00630">
    <property type="entry name" value="IMP_2"/>
    <property type="match status" value="1"/>
</dbReference>
<evidence type="ECO:0000256" key="8">
    <source>
        <dbReference type="RuleBase" id="RU364068"/>
    </source>
</evidence>
<feature type="binding site" evidence="7">
    <location>
        <position position="283"/>
    </location>
    <ligand>
        <name>Mg(2+)</name>
        <dbReference type="ChEBI" id="CHEBI:18420"/>
        <label>1</label>
        <note>catalytic</note>
    </ligand>
</feature>
<dbReference type="EMBL" id="HBEB01002283">
    <property type="protein sequence ID" value="CAD8267214.1"/>
    <property type="molecule type" value="Transcribed_RNA"/>
</dbReference>
<protein>
    <recommendedName>
        <fullName evidence="8">Inositol-1-monophosphatase</fullName>
        <ecNumber evidence="8">3.1.3.25</ecNumber>
    </recommendedName>
</protein>